<keyword evidence="1" id="KW-0378">Hydrolase</keyword>
<evidence type="ECO:0000313" key="4">
    <source>
        <dbReference type="EMBL" id="GGG52725.1"/>
    </source>
</evidence>
<evidence type="ECO:0000256" key="2">
    <source>
        <dbReference type="SAM" id="MobiDB-lite"/>
    </source>
</evidence>
<accession>A0A917LR56</accession>
<dbReference type="Gene3D" id="3.40.50.1820">
    <property type="entry name" value="alpha/beta hydrolase"/>
    <property type="match status" value="2"/>
</dbReference>
<evidence type="ECO:0000313" key="5">
    <source>
        <dbReference type="Proteomes" id="UP000627715"/>
    </source>
</evidence>
<dbReference type="InterPro" id="IPR008979">
    <property type="entry name" value="Galactose-bd-like_sf"/>
</dbReference>
<dbReference type="EMBL" id="BMIY01000003">
    <property type="protein sequence ID" value="GGG52725.1"/>
    <property type="molecule type" value="Genomic_DNA"/>
</dbReference>
<evidence type="ECO:0000259" key="3">
    <source>
        <dbReference type="SMART" id="SM00939"/>
    </source>
</evidence>
<dbReference type="PANTHER" id="PTHR43056">
    <property type="entry name" value="PEPTIDASE S9 PROLYL OLIGOPEPTIDASE"/>
    <property type="match status" value="1"/>
</dbReference>
<dbReference type="NCBIfam" id="TIGR00976">
    <property type="entry name" value="CocE_NonD"/>
    <property type="match status" value="2"/>
</dbReference>
<sequence>MVSALSYAQSRETVMVPMRDGVNLATNIYLPAGEGPWPVVLTRTPYDKDGLDNRADNYHERGYALVSQDVRGRNDSEGENRPFENDMEDGYDTVEWIAEQDFSNGKIGIFGTSAPGITSNLAAAAAPPHLTAAYVTVAPDSLFYRSRFIGGVFKESHSGGWLRGQGVSEEDIDAYRARAVLDDQWKNTDFLFYRQNVEIPVYNVGGWHDIYAEGSLSNYLYLQKEGNPAARGKQKLFMGAFGHGTLQGDLTYPGGGLISGDQEEQFRWWDYWLKGIDNGIMDEPPVHFYMMASARKGNVSDKNRVIASDHWPLNQSLTRYYLQPDMRLRTTPPVKPEHAITYTFDPENPVPTVGGQNLGQDVGPRDQREIGERDDYLRFESMTLTEDVVVAGHIDMELYVSSDAPDTDFMVKLVDIYPDGYEALILDYPLRARFRNGQEAGNEAMLVPGETYKLNINMWSTAQTFEAGHKIGVHITSSNYPRFAVNPNNGTALDDSRTPAVEARNTIHLDSDHPSAIILPVVTETLD</sequence>
<keyword evidence="5" id="KW-1185">Reference proteome</keyword>
<dbReference type="GO" id="GO:0008239">
    <property type="term" value="F:dipeptidyl-peptidase activity"/>
    <property type="evidence" value="ECO:0007669"/>
    <property type="project" value="InterPro"/>
</dbReference>
<protein>
    <submittedName>
        <fullName evidence="4">Esterase</fullName>
    </submittedName>
</protein>
<dbReference type="PANTHER" id="PTHR43056:SF10">
    <property type="entry name" value="COCE_NOND FAMILY, PUTATIVE (AFU_ORTHOLOGUE AFUA_7G00600)-RELATED"/>
    <property type="match status" value="1"/>
</dbReference>
<dbReference type="Pfam" id="PF08530">
    <property type="entry name" value="PepX_C"/>
    <property type="match status" value="1"/>
</dbReference>
<organism evidence="4 5">
    <name type="scientific">Pseudohongiella nitratireducens</name>
    <dbReference type="NCBI Taxonomy" id="1768907"/>
    <lineage>
        <taxon>Bacteria</taxon>
        <taxon>Pseudomonadati</taxon>
        <taxon>Pseudomonadota</taxon>
        <taxon>Gammaproteobacteria</taxon>
        <taxon>Pseudomonadales</taxon>
        <taxon>Pseudohongiellaceae</taxon>
        <taxon>Pseudohongiella</taxon>
    </lineage>
</organism>
<dbReference type="SMART" id="SM00939">
    <property type="entry name" value="PepX_C"/>
    <property type="match status" value="1"/>
</dbReference>
<evidence type="ECO:0000256" key="1">
    <source>
        <dbReference type="ARBA" id="ARBA00022801"/>
    </source>
</evidence>
<dbReference type="InterPro" id="IPR005674">
    <property type="entry name" value="CocE/Ser_esterase"/>
</dbReference>
<dbReference type="SUPFAM" id="SSF49785">
    <property type="entry name" value="Galactose-binding domain-like"/>
    <property type="match status" value="1"/>
</dbReference>
<dbReference type="InterPro" id="IPR029058">
    <property type="entry name" value="AB_hydrolase_fold"/>
</dbReference>
<feature type="region of interest" description="Disordered" evidence="2">
    <location>
        <begin position="342"/>
        <end position="369"/>
    </location>
</feature>
<reference evidence="4" key="2">
    <citation type="submission" date="2020-09" db="EMBL/GenBank/DDBJ databases">
        <authorList>
            <person name="Sun Q."/>
            <person name="Zhou Y."/>
        </authorList>
    </citation>
    <scope>NUCLEOTIDE SEQUENCE</scope>
    <source>
        <strain evidence="4">CGMCC 1.15425</strain>
    </source>
</reference>
<comment type="caution">
    <text evidence="4">The sequence shown here is derived from an EMBL/GenBank/DDBJ whole genome shotgun (WGS) entry which is preliminary data.</text>
</comment>
<dbReference type="Gene3D" id="2.60.120.260">
    <property type="entry name" value="Galactose-binding domain-like"/>
    <property type="match status" value="1"/>
</dbReference>
<feature type="domain" description="Xaa-Pro dipeptidyl-peptidase C-terminal" evidence="3">
    <location>
        <begin position="266"/>
        <end position="518"/>
    </location>
</feature>
<dbReference type="InterPro" id="IPR013736">
    <property type="entry name" value="Xaa-Pro_dipept_C"/>
</dbReference>
<dbReference type="Pfam" id="PF02129">
    <property type="entry name" value="Peptidase_S15"/>
    <property type="match status" value="1"/>
</dbReference>
<dbReference type="InterPro" id="IPR050585">
    <property type="entry name" value="Xaa-Pro_dipeptidyl-ppase/CocE"/>
</dbReference>
<name>A0A917LR56_9GAMM</name>
<gene>
    <name evidence="4" type="ORF">GCM10011403_07380</name>
</gene>
<reference evidence="4" key="1">
    <citation type="journal article" date="2014" name="Int. J. Syst. Evol. Microbiol.">
        <title>Complete genome sequence of Corynebacterium casei LMG S-19264T (=DSM 44701T), isolated from a smear-ripened cheese.</title>
        <authorList>
            <consortium name="US DOE Joint Genome Institute (JGI-PGF)"/>
            <person name="Walter F."/>
            <person name="Albersmeier A."/>
            <person name="Kalinowski J."/>
            <person name="Ruckert C."/>
        </authorList>
    </citation>
    <scope>NUCLEOTIDE SEQUENCE</scope>
    <source>
        <strain evidence="4">CGMCC 1.15425</strain>
    </source>
</reference>
<dbReference type="AlphaFoldDB" id="A0A917LR56"/>
<dbReference type="Proteomes" id="UP000627715">
    <property type="component" value="Unassembled WGS sequence"/>
</dbReference>
<dbReference type="SUPFAM" id="SSF53474">
    <property type="entry name" value="alpha/beta-Hydrolases"/>
    <property type="match status" value="1"/>
</dbReference>
<proteinExistence type="predicted"/>
<dbReference type="InterPro" id="IPR000383">
    <property type="entry name" value="Xaa-Pro-like_dom"/>
</dbReference>